<dbReference type="PANTHER" id="PTHR47963:SF9">
    <property type="entry name" value="CRISPR-ASSOCIATED ENDONUCLEASE_HELICASE CAS3"/>
    <property type="match status" value="1"/>
</dbReference>
<dbReference type="Gene3D" id="1.10.3210.30">
    <property type="match status" value="1"/>
</dbReference>
<evidence type="ECO:0000256" key="1">
    <source>
        <dbReference type="ARBA" id="ARBA00006847"/>
    </source>
</evidence>
<dbReference type="RefSeq" id="WP_199461736.1">
    <property type="nucleotide sequence ID" value="NZ_JAEMUH010000004.1"/>
</dbReference>
<evidence type="ECO:0000256" key="7">
    <source>
        <dbReference type="ARBA" id="ARBA00022806"/>
    </source>
</evidence>
<comment type="similarity">
    <text evidence="1">In the N-terminal section; belongs to the CRISPR-associated nuclease Cas3-HD family.</text>
</comment>
<dbReference type="InterPro" id="IPR006474">
    <property type="entry name" value="Helicase_Cas3_CRISPR-ass_core"/>
</dbReference>
<evidence type="ECO:0000256" key="8">
    <source>
        <dbReference type="ARBA" id="ARBA00022840"/>
    </source>
</evidence>
<dbReference type="SMART" id="SM00487">
    <property type="entry name" value="DEXDc"/>
    <property type="match status" value="1"/>
</dbReference>
<dbReference type="InterPro" id="IPR014001">
    <property type="entry name" value="Helicase_ATP-bd"/>
</dbReference>
<dbReference type="Gene3D" id="3.40.50.300">
    <property type="entry name" value="P-loop containing nucleotide triphosphate hydrolases"/>
    <property type="match status" value="2"/>
</dbReference>
<feature type="domain" description="HD Cas3-type" evidence="11">
    <location>
        <begin position="18"/>
        <end position="223"/>
    </location>
</feature>
<feature type="domain" description="Helicase ATP-binding" evidence="10">
    <location>
        <begin position="290"/>
        <end position="502"/>
    </location>
</feature>
<evidence type="ECO:0000256" key="2">
    <source>
        <dbReference type="ARBA" id="ARBA00009046"/>
    </source>
</evidence>
<keyword evidence="9" id="KW-0051">Antiviral defense</keyword>
<keyword evidence="5" id="KW-0547">Nucleotide-binding</keyword>
<evidence type="ECO:0000256" key="9">
    <source>
        <dbReference type="ARBA" id="ARBA00023118"/>
    </source>
</evidence>
<keyword evidence="8" id="KW-0067">ATP-binding</keyword>
<comment type="similarity">
    <text evidence="2">In the central section; belongs to the CRISPR-associated helicase Cas3 family.</text>
</comment>
<keyword evidence="7" id="KW-0347">Helicase</keyword>
<dbReference type="SUPFAM" id="SSF52540">
    <property type="entry name" value="P-loop containing nucleoside triphosphate hydrolases"/>
    <property type="match status" value="1"/>
</dbReference>
<dbReference type="InterPro" id="IPR054712">
    <property type="entry name" value="Cas3-like_dom"/>
</dbReference>
<dbReference type="NCBIfam" id="TIGR01596">
    <property type="entry name" value="cas3_HD"/>
    <property type="match status" value="1"/>
</dbReference>
<dbReference type="InterPro" id="IPR050547">
    <property type="entry name" value="DEAD_box_RNA_helicases"/>
</dbReference>
<dbReference type="InterPro" id="IPR027417">
    <property type="entry name" value="P-loop_NTPase"/>
</dbReference>
<dbReference type="Pfam" id="PF18019">
    <property type="entry name" value="Cas3_HD"/>
    <property type="match status" value="1"/>
</dbReference>
<dbReference type="Proteomes" id="UP000598488">
    <property type="component" value="Unassembled WGS sequence"/>
</dbReference>
<comment type="caution">
    <text evidence="12">The sequence shown here is derived from an EMBL/GenBank/DDBJ whole genome shotgun (WGS) entry which is preliminary data.</text>
</comment>
<evidence type="ECO:0000313" key="12">
    <source>
        <dbReference type="EMBL" id="MBJ7550097.1"/>
    </source>
</evidence>
<evidence type="ECO:0000259" key="10">
    <source>
        <dbReference type="PROSITE" id="PS51192"/>
    </source>
</evidence>
<sequence>MEYYAYWGKAQKNELDSKGDPYHLLAFHSLDVAAVGKVLLTQNKALTKNIASFLELDEEAFISLFIFCLLLHDLGKFASAFQALFKDESGFLFNANPTWHYNSKEHRHDQLGLFFWHELRELEELFPLSLSDSEEAQAFETFSVLMECSLGHHGKPIRFDKPSDLKRYIQKHNVSAAKSFVLDAYHLIKPSILFEKFLDASWRARLKQVSWLLAGVAVLADWMGSDRAYFPYRSKPVEALGDYWEDALANAQRAWQAAGLSSSASIKPFQSVQAQFGFSPTPLQAWAESVDIDDSPQLFILEDVTGSGKTEAAQVLLHRLLEAGAADGFYFGLPTMATSNAMYQRVLDHYSFMFQDHSALPSIVLAHGARDMNEQFQATLMSEGSSETSYTRDDQTATAQCSQWLGDSRKKALLAPIGVGTLDQTLLAVLPRRHQSLRLLGLHRKVLVFDEVHAADEYMFELLESLLSLHLHFGGSAILLTATLSQQQRQRLTDVWLNASAHSGKQLEQTHFPLATKVSLSSEQSLLEQPLDSREDVSRSVAVHFIDKKDTVVEKVVQAARAGECVVWVRNSVDDAISAYTEIREQLDNPDNALLFHSRFTLSDRQTIEYKVLNWFGKHSDAQARHGKVLVATQVFQESLDADADLMISDLCPIDDLIQRAGRLQRHTRNAQRERELGIRDTRPAPLLYVHAPAWSDDPSAHWLRDVLPSAQAVYRSPGRLWLGMKTLRELGGIHMPEKARDLIEAVYSPEAQMQIPKALEEAELEAVGEQVSKVSAAKFNRLQWQDYGYSAQSNQQWYDDQTDISTRYSNLEYENILLLKRDGKGELVPYANQPKFAVPLSTFKVLKSKFADQMTQISEEEGLALEMRYPSAKYLQPWLNSDDPNFSYSDVFGFQQFNEKDA</sequence>
<dbReference type="PANTHER" id="PTHR47963">
    <property type="entry name" value="DEAD-BOX ATP-DEPENDENT RNA HELICASE 47, MITOCHONDRIAL"/>
    <property type="match status" value="1"/>
</dbReference>
<dbReference type="InterPro" id="IPR038257">
    <property type="entry name" value="CRISPR-assoc_Cas3_HD_sf"/>
</dbReference>
<name>A0ABS0Z8X0_9GAMM</name>
<protein>
    <submittedName>
        <fullName evidence="12">CRISPR-associated helicase Cas3</fullName>
    </submittedName>
</protein>
<evidence type="ECO:0000259" key="11">
    <source>
        <dbReference type="PROSITE" id="PS51643"/>
    </source>
</evidence>
<reference evidence="12 13" key="1">
    <citation type="submission" date="2020-12" db="EMBL/GenBank/DDBJ databases">
        <title>Comparative genome analysis of fungal antagonists Marinomonas ostreistagni 398 and M. spartinae 468.</title>
        <authorList>
            <person name="Fields J.L."/>
            <person name="Mavrodi O.V."/>
            <person name="Biber P.D."/>
            <person name="Indest K.J."/>
            <person name="Mavrodi D.V."/>
        </authorList>
    </citation>
    <scope>NUCLEOTIDE SEQUENCE [LARGE SCALE GENOMIC DNA]</scope>
    <source>
        <strain evidence="12 13">USM7</strain>
    </source>
</reference>
<evidence type="ECO:0000313" key="13">
    <source>
        <dbReference type="Proteomes" id="UP000598488"/>
    </source>
</evidence>
<dbReference type="CDD" id="cd09641">
    <property type="entry name" value="Cas3''_I"/>
    <property type="match status" value="1"/>
</dbReference>
<proteinExistence type="inferred from homology"/>
<dbReference type="EMBL" id="JAEMUH010000004">
    <property type="protein sequence ID" value="MBJ7550097.1"/>
    <property type="molecule type" value="Genomic_DNA"/>
</dbReference>
<dbReference type="PROSITE" id="PS51192">
    <property type="entry name" value="HELICASE_ATP_BIND_1"/>
    <property type="match status" value="1"/>
</dbReference>
<dbReference type="SMART" id="SM00490">
    <property type="entry name" value="HELICc"/>
    <property type="match status" value="1"/>
</dbReference>
<evidence type="ECO:0000256" key="5">
    <source>
        <dbReference type="ARBA" id="ARBA00022741"/>
    </source>
</evidence>
<dbReference type="NCBIfam" id="TIGR01587">
    <property type="entry name" value="cas3_core"/>
    <property type="match status" value="1"/>
</dbReference>
<keyword evidence="3" id="KW-0540">Nuclease</keyword>
<evidence type="ECO:0000256" key="3">
    <source>
        <dbReference type="ARBA" id="ARBA00022722"/>
    </source>
</evidence>
<dbReference type="InterPro" id="IPR006483">
    <property type="entry name" value="CRISPR-assoc_Cas3_HD"/>
</dbReference>
<keyword evidence="6" id="KW-0378">Hydrolase</keyword>
<evidence type="ECO:0000256" key="4">
    <source>
        <dbReference type="ARBA" id="ARBA00022723"/>
    </source>
</evidence>
<organism evidence="12 13">
    <name type="scientific">Marinomonas ostreistagni</name>
    <dbReference type="NCBI Taxonomy" id="359209"/>
    <lineage>
        <taxon>Bacteria</taxon>
        <taxon>Pseudomonadati</taxon>
        <taxon>Pseudomonadota</taxon>
        <taxon>Gammaproteobacteria</taxon>
        <taxon>Oceanospirillales</taxon>
        <taxon>Oceanospirillaceae</taxon>
        <taxon>Marinomonas</taxon>
    </lineage>
</organism>
<keyword evidence="4" id="KW-0479">Metal-binding</keyword>
<dbReference type="Pfam" id="PF22590">
    <property type="entry name" value="Cas3-like_C_2"/>
    <property type="match status" value="1"/>
</dbReference>
<keyword evidence="13" id="KW-1185">Reference proteome</keyword>
<dbReference type="PROSITE" id="PS51643">
    <property type="entry name" value="HD_CAS3"/>
    <property type="match status" value="1"/>
</dbReference>
<gene>
    <name evidence="12" type="primary">cas3</name>
    <name evidence="12" type="ORF">JHD44_05355</name>
</gene>
<accession>A0ABS0Z8X0</accession>
<evidence type="ECO:0000256" key="6">
    <source>
        <dbReference type="ARBA" id="ARBA00022801"/>
    </source>
</evidence>
<dbReference type="InterPro" id="IPR001650">
    <property type="entry name" value="Helicase_C-like"/>
</dbReference>